<keyword evidence="6" id="KW-1185">Reference proteome</keyword>
<feature type="compositionally biased region" description="Low complexity" evidence="4">
    <location>
        <begin position="66"/>
        <end position="78"/>
    </location>
</feature>
<feature type="compositionally biased region" description="Low complexity" evidence="4">
    <location>
        <begin position="352"/>
        <end position="364"/>
    </location>
</feature>
<keyword evidence="2" id="KW-0862">Zinc</keyword>
<dbReference type="InterPro" id="IPR001841">
    <property type="entry name" value="Znf_RING"/>
</dbReference>
<feature type="region of interest" description="Disordered" evidence="4">
    <location>
        <begin position="1"/>
        <end position="21"/>
    </location>
</feature>
<dbReference type="AlphaFoldDB" id="A0A8N4L6M3"/>
<feature type="compositionally biased region" description="Polar residues" evidence="4">
    <location>
        <begin position="297"/>
        <end position="315"/>
    </location>
</feature>
<feature type="region of interest" description="Disordered" evidence="4">
    <location>
        <begin position="958"/>
        <end position="1008"/>
    </location>
</feature>
<dbReference type="OrthoDB" id="8062037at2759"/>
<accession>A0A8N4L6M3</accession>
<feature type="compositionally biased region" description="Low complexity" evidence="4">
    <location>
        <begin position="34"/>
        <end position="49"/>
    </location>
</feature>
<feature type="domain" description="RING-type" evidence="5">
    <location>
        <begin position="907"/>
        <end position="948"/>
    </location>
</feature>
<evidence type="ECO:0000313" key="6">
    <source>
        <dbReference type="Proteomes" id="UP001652620"/>
    </source>
</evidence>
<feature type="compositionally biased region" description="Low complexity" evidence="4">
    <location>
        <begin position="433"/>
        <end position="455"/>
    </location>
</feature>
<dbReference type="Pfam" id="PF13639">
    <property type="entry name" value="zf-RING_2"/>
    <property type="match status" value="1"/>
</dbReference>
<evidence type="ECO:0000256" key="4">
    <source>
        <dbReference type="SAM" id="MobiDB-lite"/>
    </source>
</evidence>
<feature type="compositionally biased region" description="Low complexity" evidence="4">
    <location>
        <begin position="483"/>
        <end position="493"/>
    </location>
</feature>
<reference evidence="6 7" key="1">
    <citation type="submission" date="2025-05" db="UniProtKB">
        <authorList>
            <consortium name="RefSeq"/>
        </authorList>
    </citation>
    <scope>NUCLEOTIDE SEQUENCE [LARGE SCALE GENOMIC DNA]</scope>
    <source>
        <tissue evidence="7 8">Adult</tissue>
    </source>
</reference>
<organism evidence="6 7">
    <name type="scientific">Bactrocera dorsalis</name>
    <name type="common">Oriental fruit fly</name>
    <name type="synonym">Dacus dorsalis</name>
    <dbReference type="NCBI Taxonomy" id="27457"/>
    <lineage>
        <taxon>Eukaryota</taxon>
        <taxon>Metazoa</taxon>
        <taxon>Ecdysozoa</taxon>
        <taxon>Arthropoda</taxon>
        <taxon>Hexapoda</taxon>
        <taxon>Insecta</taxon>
        <taxon>Pterygota</taxon>
        <taxon>Neoptera</taxon>
        <taxon>Endopterygota</taxon>
        <taxon>Diptera</taxon>
        <taxon>Brachycera</taxon>
        <taxon>Muscomorpha</taxon>
        <taxon>Tephritoidea</taxon>
        <taxon>Tephritidae</taxon>
        <taxon>Bactrocera</taxon>
        <taxon>Bactrocera</taxon>
    </lineage>
</organism>
<name>A0A8N4L6M3_BACDO</name>
<dbReference type="GO" id="GO:0061630">
    <property type="term" value="F:ubiquitin protein ligase activity"/>
    <property type="evidence" value="ECO:0007669"/>
    <property type="project" value="TreeGrafter"/>
</dbReference>
<dbReference type="GO" id="GO:0016567">
    <property type="term" value="P:protein ubiquitination"/>
    <property type="evidence" value="ECO:0007669"/>
    <property type="project" value="TreeGrafter"/>
</dbReference>
<dbReference type="SMART" id="SM00184">
    <property type="entry name" value="RING"/>
    <property type="match status" value="1"/>
</dbReference>
<evidence type="ECO:0000256" key="3">
    <source>
        <dbReference type="PROSITE-ProRule" id="PRU00175"/>
    </source>
</evidence>
<dbReference type="InterPro" id="IPR013083">
    <property type="entry name" value="Znf_RING/FYVE/PHD"/>
</dbReference>
<dbReference type="Proteomes" id="UP001652620">
    <property type="component" value="Chromosome 2"/>
</dbReference>
<dbReference type="Gene3D" id="3.30.40.10">
    <property type="entry name" value="Zinc/RING finger domain, C3HC4 (zinc finger)"/>
    <property type="match status" value="1"/>
</dbReference>
<protein>
    <submittedName>
        <fullName evidence="7 8">Ataxin-2 homolog isoform X2</fullName>
    </submittedName>
</protein>
<dbReference type="PANTHER" id="PTHR46171">
    <property type="entry name" value="GH10160P"/>
    <property type="match status" value="1"/>
</dbReference>
<dbReference type="PROSITE" id="PS50089">
    <property type="entry name" value="ZF_RING_2"/>
    <property type="match status" value="1"/>
</dbReference>
<feature type="compositionally biased region" description="Low complexity" evidence="4">
    <location>
        <begin position="233"/>
        <end position="258"/>
    </location>
</feature>
<dbReference type="GO" id="GO:0008270">
    <property type="term" value="F:zinc ion binding"/>
    <property type="evidence" value="ECO:0007669"/>
    <property type="project" value="UniProtKB-KW"/>
</dbReference>
<keyword evidence="1 3" id="KW-0479">Metal-binding</keyword>
<feature type="region of interest" description="Disordered" evidence="4">
    <location>
        <begin position="187"/>
        <end position="327"/>
    </location>
</feature>
<sequence length="1008" mass="109809">MLNPNHTGATRRPFSRNAPSRNHRCRLLFSPHNQSSHHLLQQQQQLQTHTHTHAHGQARSGGNGNGNAASSSSTSSSTGHGGPWYNNNKDGNIDNWNTLGSSNNNNNNNGSNNNYHQQFSNMSMGQQSHLRHMRFGNNGRGMDSGSNHGEFTMNGNNSYRRGGGNLSNNNSGNINAMSHRHNNEYYGNNHHNYQHHQYNEHSRRHNNINNNNNNNNSNSSNASNSGLFDRNHNNSNNNNNNVNVNLHGNSGSGNNSVHFDGPNGNNHSRSADFHADNRTDRGSLADVSSNGPGGQFGYNTGRNSNNYGRNGHQNTGSGNYSYHHYHHYSNNGPSTSALAGVGGSVSNLLDGPSGSTGIMGSTSSLNSGAHGLKSDSPSRKRRRISGRMPSQSPPALWEQRRSPRNQVQQGSPPIRRPRLHDTGSSHHNRSHHGSNNSISGNSINNTNANNISGSHLQNYHQPQHSIQPTPYYLRQHMPPPPALQQQQQQQQQPAPVPPTLHQTQSLTQAQPQIQQRSPWEHSLSAAAVLPSANAAPATVNAYMQQTPPPPQSPGHHHQTSLVGAPPPPPPLMLDINQVPVSLPLRHAEPIWASICTYPAPPPQARIAPCHLHGIYTQPFTAQACNTHPSAQFTQGPPGFAATTGAPIQMPQPQQVQVSAATAAQQQHTQQAAALMAAASVAAANYQHAQFTQQQRTEAAAVAAAAVAGLSLEQAGVHHLEAHQGHQAAISTPPTHHNQLQATPIHITSMSAVAAAAAHHLRTTASAAVQMSAAPQPILLSTERRVFPPHRRITRFWPSNHPHGPHRHMLSPQTLGPHQATPVQIQTTTGIINPGFLLNFLAMFPLSPYNQHELNSPDSNETENYEALLSLAERLGEAKPRGLARNEIDQLPSYKYNPDTHSGDQTSCVVCMCDFELRQVLRVLPCSHEFHAKCVDKWLRSNRTCPICRGNASDYFENSEQQQQQQQPQTQQTQSQIQTQPSTQQQTQPPATTTQTASGQQQTQATQAH</sequence>
<feature type="region of interest" description="Disordered" evidence="4">
    <location>
        <begin position="542"/>
        <end position="568"/>
    </location>
</feature>
<feature type="compositionally biased region" description="Polar residues" evidence="4">
    <location>
        <begin position="500"/>
        <end position="517"/>
    </location>
</feature>
<feature type="compositionally biased region" description="Low complexity" evidence="4">
    <location>
        <begin position="960"/>
        <end position="1008"/>
    </location>
</feature>
<feature type="compositionally biased region" description="Low complexity" evidence="4">
    <location>
        <begin position="207"/>
        <end position="225"/>
    </location>
</feature>
<keyword evidence="1 3" id="KW-0863">Zinc-finger</keyword>
<evidence type="ECO:0000313" key="8">
    <source>
        <dbReference type="RefSeq" id="XP_049305492.1"/>
    </source>
</evidence>
<evidence type="ECO:0000313" key="7">
    <source>
        <dbReference type="RefSeq" id="XP_029408455.2"/>
    </source>
</evidence>
<dbReference type="RefSeq" id="XP_049305492.1">
    <property type="nucleotide sequence ID" value="XM_049449535.1"/>
</dbReference>
<evidence type="ECO:0000256" key="2">
    <source>
        <dbReference type="ARBA" id="ARBA00022833"/>
    </source>
</evidence>
<feature type="compositionally biased region" description="Polar residues" evidence="4">
    <location>
        <begin position="456"/>
        <end position="468"/>
    </location>
</feature>
<gene>
    <name evidence="7 8" type="primary">LOC105231645</name>
</gene>
<dbReference type="PANTHER" id="PTHR46171:SF3">
    <property type="entry name" value="GH10160P"/>
    <property type="match status" value="1"/>
</dbReference>
<dbReference type="GeneID" id="105231645"/>
<feature type="region of interest" description="Disordered" evidence="4">
    <location>
        <begin position="352"/>
        <end position="520"/>
    </location>
</feature>
<dbReference type="SUPFAM" id="SSF57850">
    <property type="entry name" value="RING/U-box"/>
    <property type="match status" value="1"/>
</dbReference>
<evidence type="ECO:0000259" key="5">
    <source>
        <dbReference type="PROSITE" id="PS50089"/>
    </source>
</evidence>
<proteinExistence type="predicted"/>
<feature type="compositionally biased region" description="Low complexity" evidence="4">
    <location>
        <begin position="86"/>
        <end position="114"/>
    </location>
</feature>
<evidence type="ECO:0000256" key="1">
    <source>
        <dbReference type="ARBA" id="ARBA00022771"/>
    </source>
</evidence>
<dbReference type="RefSeq" id="XP_029408455.2">
    <property type="nucleotide sequence ID" value="XM_029552595.2"/>
</dbReference>
<feature type="compositionally biased region" description="Basic and acidic residues" evidence="4">
    <location>
        <begin position="269"/>
        <end position="283"/>
    </location>
</feature>
<feature type="compositionally biased region" description="Low complexity" evidence="4">
    <location>
        <begin position="316"/>
        <end position="327"/>
    </location>
</feature>
<feature type="region of interest" description="Disordered" evidence="4">
    <location>
        <begin position="34"/>
        <end position="119"/>
    </location>
</feature>